<name>A0A4Q1TNI5_RHILE</name>
<sequence>MASGDGLNQNAVGQGFLVQLRYGTGAPPANGAVAAGTAVGGGVRGVTAIVSTPQAIPFSLQAMVSDLVPGTPYWFDIGLAAIGGGTAEVENISLTAAEL</sequence>
<evidence type="ECO:0000313" key="1">
    <source>
        <dbReference type="EMBL" id="RXT19595.1"/>
    </source>
</evidence>
<proteinExistence type="predicted"/>
<dbReference type="Proteomes" id="UP000290767">
    <property type="component" value="Unassembled WGS sequence"/>
</dbReference>
<accession>A0A4Q1TNI5</accession>
<comment type="caution">
    <text evidence="1">The sequence shown here is derived from an EMBL/GenBank/DDBJ whole genome shotgun (WGS) entry which is preliminary data.</text>
</comment>
<reference evidence="1 2" key="1">
    <citation type="submission" date="2017-03" db="EMBL/GenBank/DDBJ databases">
        <authorList>
            <person name="Safronova V.I."/>
            <person name="Sazanova A.L."/>
            <person name="Chirak E.R."/>
        </authorList>
    </citation>
    <scope>NUCLEOTIDE SEQUENCE [LARGE SCALE GENOMIC DNA]</scope>
    <source>
        <strain evidence="1 2">Tri-43</strain>
    </source>
</reference>
<protein>
    <submittedName>
        <fullName evidence="1">Uncharacterized protein</fullName>
    </submittedName>
</protein>
<gene>
    <name evidence="1" type="ORF">B5P46_25115</name>
</gene>
<dbReference type="RefSeq" id="WP_129421129.1">
    <property type="nucleotide sequence ID" value="NZ_MZMU01000018.1"/>
</dbReference>
<organism evidence="1 2">
    <name type="scientific">Rhizobium leguminosarum</name>
    <dbReference type="NCBI Taxonomy" id="384"/>
    <lineage>
        <taxon>Bacteria</taxon>
        <taxon>Pseudomonadati</taxon>
        <taxon>Pseudomonadota</taxon>
        <taxon>Alphaproteobacteria</taxon>
        <taxon>Hyphomicrobiales</taxon>
        <taxon>Rhizobiaceae</taxon>
        <taxon>Rhizobium/Agrobacterium group</taxon>
        <taxon>Rhizobium</taxon>
    </lineage>
</organism>
<dbReference type="AlphaFoldDB" id="A0A4Q1TNI5"/>
<dbReference type="EMBL" id="MZMU01000018">
    <property type="protein sequence ID" value="RXT19595.1"/>
    <property type="molecule type" value="Genomic_DNA"/>
</dbReference>
<evidence type="ECO:0000313" key="2">
    <source>
        <dbReference type="Proteomes" id="UP000290767"/>
    </source>
</evidence>